<organism evidence="1 2">
    <name type="scientific">Cryptococcus floricola</name>
    <dbReference type="NCBI Taxonomy" id="2591691"/>
    <lineage>
        <taxon>Eukaryota</taxon>
        <taxon>Fungi</taxon>
        <taxon>Dikarya</taxon>
        <taxon>Basidiomycota</taxon>
        <taxon>Agaricomycotina</taxon>
        <taxon>Tremellomycetes</taxon>
        <taxon>Tremellales</taxon>
        <taxon>Cryptococcaceae</taxon>
        <taxon>Cryptococcus</taxon>
    </lineage>
</organism>
<evidence type="ECO:0000313" key="2">
    <source>
        <dbReference type="Proteomes" id="UP000322245"/>
    </source>
</evidence>
<keyword evidence="2" id="KW-1185">Reference proteome</keyword>
<dbReference type="AlphaFoldDB" id="A0A5D3ALB2"/>
<dbReference type="Proteomes" id="UP000322245">
    <property type="component" value="Unassembled WGS sequence"/>
</dbReference>
<evidence type="ECO:0000313" key="1">
    <source>
        <dbReference type="EMBL" id="TYJ51179.1"/>
    </source>
</evidence>
<sequence length="62" mass="6544">MLGGQYVTVVQPPLLPSLLPALVLSVFGKAVFGKDGVDEVVEESDGHRCLACWGVYLKGRGA</sequence>
<comment type="caution">
    <text evidence="1">The sequence shown here is derived from an EMBL/GenBank/DDBJ whole genome shotgun (WGS) entry which is preliminary data.</text>
</comment>
<dbReference type="EMBL" id="NIDF01000351">
    <property type="protein sequence ID" value="TYJ51179.1"/>
    <property type="molecule type" value="Genomic_DNA"/>
</dbReference>
<gene>
    <name evidence="1" type="ORF">B9479_008268</name>
</gene>
<name>A0A5D3ALB2_9TREE</name>
<feature type="non-terminal residue" evidence="1">
    <location>
        <position position="62"/>
    </location>
</feature>
<protein>
    <submittedName>
        <fullName evidence="1">Uncharacterized protein</fullName>
    </submittedName>
</protein>
<proteinExistence type="predicted"/>
<accession>A0A5D3ALB2</accession>
<reference evidence="1 2" key="1">
    <citation type="submission" date="2017-05" db="EMBL/GenBank/DDBJ databases">
        <title>The Genome Sequence of Tsuchiyaea wingfieldii DSM 27421.</title>
        <authorList>
            <person name="Cuomo C."/>
            <person name="Passer A."/>
            <person name="Billmyre B."/>
            <person name="Heitman J."/>
        </authorList>
    </citation>
    <scope>NUCLEOTIDE SEQUENCE [LARGE SCALE GENOMIC DNA]</scope>
    <source>
        <strain evidence="1 2">DSM 27421</strain>
    </source>
</reference>